<dbReference type="InterPro" id="IPR002493">
    <property type="entry name" value="Herpes_UL25"/>
</dbReference>
<sequence>MLLSGSFSDQIRQLKKWPKESAYWAPNPKHVLKINPLKIQESKRSALLYRRHVVENKFNFIKAGLLRVELDNVLQEHLKNTEAITNHLNVLQDLTDTLSAPANLTNNAEILPEESNSPAPEANKQDHTTTVTVAPGDSGFTFIKSLREEFFPGLYVASNNWLPSYGPWYTAMTANAMQRRVFPKELKGTTNLKNSTSLKLIMEVLDTVASINEDFYTDERNLSDLNAALCILNGYYCKVGNHSPPKMFWDLFDNLSAKINFLIDGLKASSGSADDGFKFSFSNNLQKVAIAPLNNDTRYSKDFFAHHKIYKLLVSSNVIFTADTAKIPGLTDGVDYIYVITSSIFGDNIPPFAHYQLNLRTGIKCLEYLILVYLTLANSQISKPHNRRLQLKTLMGASFEQNISTTLFKRDQVFHFLIEEYVKPIIKQTSAQSSTELFPGLALVALESGDIFQFDATKHFVNLAGTKFTKIFNVINQKLLFKDARELIMAKSELRVALEDGLAAVLSSISPVDTITNTIKRQFGGGDDYDSLYFLVLGCLPVSMAVV</sequence>
<dbReference type="RefSeq" id="YP_009041998.1">
    <property type="nucleotide sequence ID" value="NC_024303.1"/>
</dbReference>
<keyword evidence="5" id="KW-0231">Viral genome packaging</keyword>
<keyword evidence="4" id="KW-0946">Virion</keyword>
<evidence type="ECO:0000256" key="2">
    <source>
        <dbReference type="ARBA" id="ARBA00022562"/>
    </source>
</evidence>
<dbReference type="EMBL" id="KJ705001">
    <property type="protein sequence ID" value="AIB03174.1"/>
    <property type="molecule type" value="Genomic_DNA"/>
</dbReference>
<protein>
    <submittedName>
        <fullName evidence="6">Tegument protein</fullName>
    </submittedName>
</protein>
<accession>A0A060D2Z2</accession>
<dbReference type="HAMAP" id="MF_04025">
    <property type="entry name" value="HSV_CVC2"/>
    <property type="match status" value="1"/>
</dbReference>
<dbReference type="GO" id="GO:0019028">
    <property type="term" value="C:viral capsid"/>
    <property type="evidence" value="ECO:0007669"/>
    <property type="project" value="UniProtKB-KW"/>
</dbReference>
<evidence type="ECO:0000256" key="4">
    <source>
        <dbReference type="ARBA" id="ARBA00022844"/>
    </source>
</evidence>
<evidence type="ECO:0000256" key="3">
    <source>
        <dbReference type="ARBA" id="ARBA00022612"/>
    </source>
</evidence>
<evidence type="ECO:0000313" key="6">
    <source>
        <dbReference type="EMBL" id="AIB03174.1"/>
    </source>
</evidence>
<keyword evidence="1" id="KW-0167">Capsid protein</keyword>
<keyword evidence="2" id="KW-1048">Host nucleus</keyword>
<dbReference type="GO" id="GO:0019072">
    <property type="term" value="P:viral genome packaging"/>
    <property type="evidence" value="ECO:0007669"/>
    <property type="project" value="InterPro"/>
</dbReference>
<reference evidence="6 7" key="1">
    <citation type="journal article" date="2014" name="J. Gen. Virol.">
        <title>Novel gammaherpesvirus functions encoded by bovine herpesvirus 6 (bovine lymphotropic virus).</title>
        <authorList>
            <person name="Jia J."/>
            <person name="Delhon G."/>
            <person name="Tulman E.R."/>
            <person name="Diel D.G."/>
            <person name="Osorio F.A."/>
            <person name="Wen X."/>
            <person name="Kutish G.F."/>
            <person name="Rock D.L."/>
        </authorList>
    </citation>
    <scope>NUCLEOTIDE SEQUENCE [LARGE SCALE GENOMIC DNA]</scope>
    <source>
        <strain evidence="6">Pennsylvania 47</strain>
    </source>
</reference>
<keyword evidence="7" id="KW-1185">Reference proteome</keyword>
<dbReference type="KEGG" id="vg:19620153"/>
<evidence type="ECO:0000256" key="5">
    <source>
        <dbReference type="ARBA" id="ARBA00023219"/>
    </source>
</evidence>
<evidence type="ECO:0000313" key="7">
    <source>
        <dbReference type="Proteomes" id="UP000121539"/>
    </source>
</evidence>
<proteinExistence type="inferred from homology"/>
<dbReference type="Pfam" id="PF01499">
    <property type="entry name" value="Herpes_UL25"/>
    <property type="match status" value="1"/>
</dbReference>
<organism evidence="6 7">
    <name type="scientific">Bovine gammaherpesvirus 6</name>
    <dbReference type="NCBI Taxonomy" id="1504288"/>
    <lineage>
        <taxon>Viruses</taxon>
        <taxon>Duplodnaviria</taxon>
        <taxon>Heunggongvirae</taxon>
        <taxon>Peploviricota</taxon>
        <taxon>Herviviricetes</taxon>
        <taxon>Herpesvirales</taxon>
        <taxon>Orthoherpesviridae</taxon>
        <taxon>Gammaherpesvirinae</taxon>
        <taxon>Macavirus</taxon>
        <taxon>Macavirus bovinegamma6</taxon>
    </lineage>
</organism>
<keyword evidence="3" id="KW-1188">Viral release from host cell</keyword>
<gene>
    <name evidence="6" type="ORF">BoHV6ORF19</name>
</gene>
<dbReference type="GeneID" id="19620153"/>
<dbReference type="OrthoDB" id="4434at10239"/>
<evidence type="ECO:0000256" key="1">
    <source>
        <dbReference type="ARBA" id="ARBA00022561"/>
    </source>
</evidence>
<name>A0A060D2Z2_9GAMA</name>
<dbReference type="Proteomes" id="UP000121539">
    <property type="component" value="Segment"/>
</dbReference>